<dbReference type="OrthoDB" id="9800326at2"/>
<evidence type="ECO:0000256" key="2">
    <source>
        <dbReference type="ARBA" id="ARBA00023125"/>
    </source>
</evidence>
<keyword evidence="3" id="KW-0804">Transcription</keyword>
<dbReference type="InterPro" id="IPR036388">
    <property type="entry name" value="WH-like_DNA-bd_sf"/>
</dbReference>
<dbReference type="PANTHER" id="PTHR30154:SF34">
    <property type="entry name" value="TRANSCRIPTIONAL REGULATOR AZLB"/>
    <property type="match status" value="1"/>
</dbReference>
<evidence type="ECO:0000259" key="4">
    <source>
        <dbReference type="PROSITE" id="PS50956"/>
    </source>
</evidence>
<dbReference type="Proteomes" id="UP000199440">
    <property type="component" value="Unassembled WGS sequence"/>
</dbReference>
<dbReference type="GO" id="GO:0043565">
    <property type="term" value="F:sequence-specific DNA binding"/>
    <property type="evidence" value="ECO:0007669"/>
    <property type="project" value="InterPro"/>
</dbReference>
<dbReference type="Pfam" id="PF01037">
    <property type="entry name" value="AsnC_trans_reg"/>
    <property type="match status" value="1"/>
</dbReference>
<organism evidence="5 6">
    <name type="scientific">Kriegella aquimaris</name>
    <dbReference type="NCBI Taxonomy" id="192904"/>
    <lineage>
        <taxon>Bacteria</taxon>
        <taxon>Pseudomonadati</taxon>
        <taxon>Bacteroidota</taxon>
        <taxon>Flavobacteriia</taxon>
        <taxon>Flavobacteriales</taxon>
        <taxon>Flavobacteriaceae</taxon>
        <taxon>Kriegella</taxon>
    </lineage>
</organism>
<dbReference type="Pfam" id="PF13412">
    <property type="entry name" value="HTH_24"/>
    <property type="match status" value="1"/>
</dbReference>
<evidence type="ECO:0000313" key="5">
    <source>
        <dbReference type="EMBL" id="SDL61393.1"/>
    </source>
</evidence>
<evidence type="ECO:0000256" key="1">
    <source>
        <dbReference type="ARBA" id="ARBA00023015"/>
    </source>
</evidence>
<dbReference type="InterPro" id="IPR019887">
    <property type="entry name" value="Tscrpt_reg_AsnC/Lrp_C"/>
</dbReference>
<dbReference type="STRING" id="192904.SAMN04488514_10269"/>
<dbReference type="SUPFAM" id="SSF54909">
    <property type="entry name" value="Dimeric alpha+beta barrel"/>
    <property type="match status" value="1"/>
</dbReference>
<dbReference type="Gene3D" id="1.10.10.10">
    <property type="entry name" value="Winged helix-like DNA-binding domain superfamily/Winged helix DNA-binding domain"/>
    <property type="match status" value="1"/>
</dbReference>
<evidence type="ECO:0000313" key="6">
    <source>
        <dbReference type="Proteomes" id="UP000199440"/>
    </source>
</evidence>
<dbReference type="PRINTS" id="PR00033">
    <property type="entry name" value="HTHASNC"/>
</dbReference>
<gene>
    <name evidence="5" type="ORF">SAMN04488514_10269</name>
</gene>
<keyword evidence="6" id="KW-1185">Reference proteome</keyword>
<protein>
    <submittedName>
        <fullName evidence="5">Winged helix-turn-helix DNA-binding</fullName>
    </submittedName>
</protein>
<name>A0A1G9LHY2_9FLAO</name>
<reference evidence="5 6" key="1">
    <citation type="submission" date="2016-10" db="EMBL/GenBank/DDBJ databases">
        <authorList>
            <person name="de Groot N.N."/>
        </authorList>
    </citation>
    <scope>NUCLEOTIDE SEQUENCE [LARGE SCALE GENOMIC DNA]</scope>
    <source>
        <strain evidence="5 6">DSM 19886</strain>
    </source>
</reference>
<dbReference type="GO" id="GO:0043200">
    <property type="term" value="P:response to amino acid"/>
    <property type="evidence" value="ECO:0007669"/>
    <property type="project" value="TreeGrafter"/>
</dbReference>
<keyword evidence="2 5" id="KW-0238">DNA-binding</keyword>
<dbReference type="SMART" id="SM00344">
    <property type="entry name" value="HTH_ASNC"/>
    <property type="match status" value="1"/>
</dbReference>
<dbReference type="PANTHER" id="PTHR30154">
    <property type="entry name" value="LEUCINE-RESPONSIVE REGULATORY PROTEIN"/>
    <property type="match status" value="1"/>
</dbReference>
<dbReference type="GO" id="GO:0005829">
    <property type="term" value="C:cytosol"/>
    <property type="evidence" value="ECO:0007669"/>
    <property type="project" value="TreeGrafter"/>
</dbReference>
<evidence type="ECO:0000256" key="3">
    <source>
        <dbReference type="ARBA" id="ARBA00023163"/>
    </source>
</evidence>
<dbReference type="InterPro" id="IPR036390">
    <property type="entry name" value="WH_DNA-bd_sf"/>
</dbReference>
<dbReference type="RefSeq" id="WP_089886385.1">
    <property type="nucleotide sequence ID" value="NZ_FNGV01000002.1"/>
</dbReference>
<accession>A0A1G9LHY2</accession>
<proteinExistence type="predicted"/>
<keyword evidence="1" id="KW-0805">Transcription regulation</keyword>
<dbReference type="EMBL" id="FNGV01000002">
    <property type="protein sequence ID" value="SDL61393.1"/>
    <property type="molecule type" value="Genomic_DNA"/>
</dbReference>
<sequence>MKLDRKDLKILDLLQENANISNKQIALATNLTLTPVYERIKKLTAMSLLKKKVYLLNRKKLGLNVMVLVSVKIEKHSEEGALSFMNEIKKFPEVVECLHVTGAFDFQLKVCTKDIDHYHEFNFKKLATIKNISQMESYFVMKEVINTTRLPLFINQNH</sequence>
<dbReference type="InterPro" id="IPR019888">
    <property type="entry name" value="Tscrpt_reg_AsnC-like"/>
</dbReference>
<dbReference type="InterPro" id="IPR000485">
    <property type="entry name" value="AsnC-type_HTH_dom"/>
</dbReference>
<feature type="domain" description="HTH asnC-type" evidence="4">
    <location>
        <begin position="3"/>
        <end position="64"/>
    </location>
</feature>
<dbReference type="InterPro" id="IPR011008">
    <property type="entry name" value="Dimeric_a/b-barrel"/>
</dbReference>
<dbReference type="PROSITE" id="PS50956">
    <property type="entry name" value="HTH_ASNC_2"/>
    <property type="match status" value="1"/>
</dbReference>
<dbReference type="Gene3D" id="3.30.70.920">
    <property type="match status" value="1"/>
</dbReference>
<dbReference type="AlphaFoldDB" id="A0A1G9LHY2"/>
<dbReference type="SUPFAM" id="SSF46785">
    <property type="entry name" value="Winged helix' DNA-binding domain"/>
    <property type="match status" value="1"/>
</dbReference>